<dbReference type="AlphaFoldDB" id="E2BP30"/>
<dbReference type="Pfam" id="PF00098">
    <property type="entry name" value="zf-CCHC"/>
    <property type="match status" value="1"/>
</dbReference>
<keyword evidence="1" id="KW-0862">Zinc</keyword>
<dbReference type="GO" id="GO:0003676">
    <property type="term" value="F:nucleic acid binding"/>
    <property type="evidence" value="ECO:0007669"/>
    <property type="project" value="InterPro"/>
</dbReference>
<reference evidence="3 4" key="1">
    <citation type="journal article" date="2010" name="Science">
        <title>Genomic comparison of the ants Camponotus floridanus and Harpegnathos saltator.</title>
        <authorList>
            <person name="Bonasio R."/>
            <person name="Zhang G."/>
            <person name="Ye C."/>
            <person name="Mutti N.S."/>
            <person name="Fang X."/>
            <person name="Qin N."/>
            <person name="Donahue G."/>
            <person name="Yang P."/>
            <person name="Li Q."/>
            <person name="Li C."/>
            <person name="Zhang P."/>
            <person name="Huang Z."/>
            <person name="Berger S.L."/>
            <person name="Reinberg D."/>
            <person name="Wang J."/>
            <person name="Liebig J."/>
        </authorList>
    </citation>
    <scope>NUCLEOTIDE SEQUENCE [LARGE SCALE GENOMIC DNA]</scope>
    <source>
        <strain evidence="3 4">R22 G/1</strain>
    </source>
</reference>
<dbReference type="SUPFAM" id="SSF57756">
    <property type="entry name" value="Retrovirus zinc finger-like domains"/>
    <property type="match status" value="1"/>
</dbReference>
<evidence type="ECO:0000259" key="2">
    <source>
        <dbReference type="PROSITE" id="PS50158"/>
    </source>
</evidence>
<dbReference type="GO" id="GO:0008270">
    <property type="term" value="F:zinc ion binding"/>
    <property type="evidence" value="ECO:0007669"/>
    <property type="project" value="UniProtKB-KW"/>
</dbReference>
<dbReference type="InterPro" id="IPR001878">
    <property type="entry name" value="Znf_CCHC"/>
</dbReference>
<gene>
    <name evidence="3" type="ORF">EAI_05064</name>
</gene>
<feature type="domain" description="CCHC-type" evidence="2">
    <location>
        <begin position="170"/>
        <end position="184"/>
    </location>
</feature>
<feature type="non-terminal residue" evidence="3">
    <location>
        <position position="185"/>
    </location>
</feature>
<name>E2BP30_HARSA</name>
<dbReference type="OMA" id="VADIGEC"/>
<dbReference type="InParanoid" id="E2BP30"/>
<evidence type="ECO:0000256" key="1">
    <source>
        <dbReference type="PROSITE-ProRule" id="PRU00047"/>
    </source>
</evidence>
<protein>
    <recommendedName>
        <fullName evidence="2">CCHC-type domain-containing protein</fullName>
    </recommendedName>
</protein>
<dbReference type="SMART" id="SM00343">
    <property type="entry name" value="ZnF_C2HC"/>
    <property type="match status" value="2"/>
</dbReference>
<dbReference type="Gene3D" id="4.10.60.10">
    <property type="entry name" value="Zinc finger, CCHC-type"/>
    <property type="match status" value="1"/>
</dbReference>
<dbReference type="Proteomes" id="UP000008237">
    <property type="component" value="Unassembled WGS sequence"/>
</dbReference>
<dbReference type="OrthoDB" id="7615112at2759"/>
<proteinExistence type="predicted"/>
<organism evidence="4">
    <name type="scientific">Harpegnathos saltator</name>
    <name type="common">Jerdon's jumping ant</name>
    <dbReference type="NCBI Taxonomy" id="610380"/>
    <lineage>
        <taxon>Eukaryota</taxon>
        <taxon>Metazoa</taxon>
        <taxon>Ecdysozoa</taxon>
        <taxon>Arthropoda</taxon>
        <taxon>Hexapoda</taxon>
        <taxon>Insecta</taxon>
        <taxon>Pterygota</taxon>
        <taxon>Neoptera</taxon>
        <taxon>Endopterygota</taxon>
        <taxon>Hymenoptera</taxon>
        <taxon>Apocrita</taxon>
        <taxon>Aculeata</taxon>
        <taxon>Formicoidea</taxon>
        <taxon>Formicidae</taxon>
        <taxon>Ponerinae</taxon>
        <taxon>Ponerini</taxon>
        <taxon>Harpegnathos</taxon>
    </lineage>
</organism>
<keyword evidence="1" id="KW-0863">Zinc-finger</keyword>
<dbReference type="InterPro" id="IPR036875">
    <property type="entry name" value="Znf_CCHC_sf"/>
</dbReference>
<accession>E2BP30</accession>
<keyword evidence="4" id="KW-1185">Reference proteome</keyword>
<evidence type="ECO:0000313" key="3">
    <source>
        <dbReference type="EMBL" id="EFN82549.1"/>
    </source>
</evidence>
<evidence type="ECO:0000313" key="4">
    <source>
        <dbReference type="Proteomes" id="UP000008237"/>
    </source>
</evidence>
<sequence length="185" mass="19970">KEFMQEARRLIKPADLGIPGALRVRQVLTGVMLIEMPGSNSGAAADRLAAEKGPDYRVQRPVRTTALRLTGLDLTIGAEEVVAALSQLAGGGFRWWIERLPARDSSDGGPVPTGGPQVAAKVAAAGRVQVGWTRAKVVVLPARVMICFRCLEQGHRRWRCTSAVDRSNCCYHCGNLGHRADQCKA</sequence>
<dbReference type="PROSITE" id="PS50158">
    <property type="entry name" value="ZF_CCHC"/>
    <property type="match status" value="1"/>
</dbReference>
<feature type="non-terminal residue" evidence="3">
    <location>
        <position position="1"/>
    </location>
</feature>
<dbReference type="EMBL" id="GL449525">
    <property type="protein sequence ID" value="EFN82549.1"/>
    <property type="molecule type" value="Genomic_DNA"/>
</dbReference>
<keyword evidence="1" id="KW-0479">Metal-binding</keyword>